<gene>
    <name evidence="2" type="ORF">HETSPECPRED_009196</name>
</gene>
<dbReference type="EMBL" id="CAJPDS010000074">
    <property type="protein sequence ID" value="CAF9934350.1"/>
    <property type="molecule type" value="Genomic_DNA"/>
</dbReference>
<evidence type="ECO:0000313" key="2">
    <source>
        <dbReference type="EMBL" id="CAF9934350.1"/>
    </source>
</evidence>
<reference evidence="2" key="1">
    <citation type="submission" date="2021-03" db="EMBL/GenBank/DDBJ databases">
        <authorList>
            <person name="Tagirdzhanova G."/>
        </authorList>
    </citation>
    <scope>NUCLEOTIDE SEQUENCE</scope>
</reference>
<feature type="region of interest" description="Disordered" evidence="1">
    <location>
        <begin position="544"/>
        <end position="650"/>
    </location>
</feature>
<evidence type="ECO:0000313" key="3">
    <source>
        <dbReference type="Proteomes" id="UP000664521"/>
    </source>
</evidence>
<name>A0A8H3G234_9LECA</name>
<dbReference type="Proteomes" id="UP000664521">
    <property type="component" value="Unassembled WGS sequence"/>
</dbReference>
<feature type="region of interest" description="Disordered" evidence="1">
    <location>
        <begin position="1"/>
        <end position="117"/>
    </location>
</feature>
<organism evidence="2 3">
    <name type="scientific">Heterodermia speciosa</name>
    <dbReference type="NCBI Taxonomy" id="116794"/>
    <lineage>
        <taxon>Eukaryota</taxon>
        <taxon>Fungi</taxon>
        <taxon>Dikarya</taxon>
        <taxon>Ascomycota</taxon>
        <taxon>Pezizomycotina</taxon>
        <taxon>Lecanoromycetes</taxon>
        <taxon>OSLEUM clade</taxon>
        <taxon>Lecanoromycetidae</taxon>
        <taxon>Caliciales</taxon>
        <taxon>Physciaceae</taxon>
        <taxon>Heterodermia</taxon>
    </lineage>
</organism>
<proteinExistence type="predicted"/>
<feature type="compositionally biased region" description="Acidic residues" evidence="1">
    <location>
        <begin position="39"/>
        <end position="50"/>
    </location>
</feature>
<sequence length="650" mass="73787">MTSLGIPPTVPPAEQEAINRPQPQSAPVHNRDGNRGEESATDEALEEEELLSDRLETPPRSNAERGQAETDDLGEIDAGVEAPQRSHSPSVDGDKRTETPSTAGAQTEKAESPKPYLEVDPEMASLADHVGRAMVFDSAPVTNVQIPRGYIFDLEVTGPEFWRAHDNVPRGTKRKHEDEEAPLRHGFLAEDVINYGAIQMPGARHPNLTNEIHPIFQRNAFDGCEDDVYEQLTPALRLASMFLTQPTCAQFWVTLAHGERHVDQKMTSRMGRLQHRITKDIKLSMDQATNVTDYIKKIAGKYRVHFTFVQRMMAEGVKWAGVTQKVENYSCDAEWSPNQKRDPTDPDLLRIHTRLSSDWYVAAKKLSKLKFPDTAQLLRFNFGFAVLITHEICHAIELAHIRTRPVWVPDSSWNADLQQEIGHEPFFHDNHLPELGYTWEKYIFGGKVWPINDRMDCLHGLCITDWPARSSDIWDSSKIEYHTIPMTYIEPLFQMKTWEKDLDISKTKLWHIRRDGAKSIYLHSFTTMDYNEEQRIKNEEMEELRAELEQSPPAVKKRRTSIKDEYNAVPLLSTGDEALPATQEEEGQRPVTAPDAGNPRPSLAQRQYKRPKLKGRGPSGRGREARVSRLEGSSPEQAAKRVALGSGKMR</sequence>
<feature type="compositionally biased region" description="Basic and acidic residues" evidence="1">
    <location>
        <begin position="29"/>
        <end position="38"/>
    </location>
</feature>
<protein>
    <submittedName>
        <fullName evidence="2">Uncharacterized protein</fullName>
    </submittedName>
</protein>
<feature type="compositionally biased region" description="Basic and acidic residues" evidence="1">
    <location>
        <begin position="51"/>
        <end position="68"/>
    </location>
</feature>
<comment type="caution">
    <text evidence="2">The sequence shown here is derived from an EMBL/GenBank/DDBJ whole genome shotgun (WGS) entry which is preliminary data.</text>
</comment>
<keyword evidence="3" id="KW-1185">Reference proteome</keyword>
<dbReference type="OrthoDB" id="10254945at2759"/>
<accession>A0A8H3G234</accession>
<dbReference type="AlphaFoldDB" id="A0A8H3G234"/>
<evidence type="ECO:0000256" key="1">
    <source>
        <dbReference type="SAM" id="MobiDB-lite"/>
    </source>
</evidence>